<proteinExistence type="predicted"/>
<evidence type="ECO:0000313" key="1">
    <source>
        <dbReference type="EMBL" id="MFC6098398.1"/>
    </source>
</evidence>
<evidence type="ECO:0000313" key="2">
    <source>
        <dbReference type="Proteomes" id="UP001596287"/>
    </source>
</evidence>
<dbReference type="RefSeq" id="WP_379793542.1">
    <property type="nucleotide sequence ID" value="NZ_JBHSQB010000021.1"/>
</dbReference>
<name>A0ABW1PRZ1_9FLAO</name>
<organism evidence="1 2">
    <name type="scientific">Flavobacterium qiangtangense</name>
    <dbReference type="NCBI Taxonomy" id="1442595"/>
    <lineage>
        <taxon>Bacteria</taxon>
        <taxon>Pseudomonadati</taxon>
        <taxon>Bacteroidota</taxon>
        <taxon>Flavobacteriia</taxon>
        <taxon>Flavobacteriales</taxon>
        <taxon>Flavobacteriaceae</taxon>
        <taxon>Flavobacterium</taxon>
    </lineage>
</organism>
<dbReference type="InterPro" id="IPR005901">
    <property type="entry name" value="GLPGLI"/>
</dbReference>
<dbReference type="Proteomes" id="UP001596287">
    <property type="component" value="Unassembled WGS sequence"/>
</dbReference>
<comment type="caution">
    <text evidence="1">The sequence shown here is derived from an EMBL/GenBank/DDBJ whole genome shotgun (WGS) entry which is preliminary data.</text>
</comment>
<dbReference type="EMBL" id="JBHSQB010000021">
    <property type="protein sequence ID" value="MFC6098398.1"/>
    <property type="molecule type" value="Genomic_DNA"/>
</dbReference>
<sequence>MTAWFSPEIPSNFGPMGWDGLPGLVLEASKSEKNYFIAEKITFK</sequence>
<keyword evidence="2" id="KW-1185">Reference proteome</keyword>
<dbReference type="NCBIfam" id="TIGR01200">
    <property type="entry name" value="GLPGLI"/>
    <property type="match status" value="1"/>
</dbReference>
<dbReference type="Pfam" id="PF09697">
    <property type="entry name" value="Porph_ging"/>
    <property type="match status" value="1"/>
</dbReference>
<gene>
    <name evidence="1" type="ORF">ACFPVY_17250</name>
</gene>
<protein>
    <submittedName>
        <fullName evidence="1">GLPGLI family protein</fullName>
    </submittedName>
</protein>
<accession>A0ABW1PRZ1</accession>
<reference evidence="2" key="1">
    <citation type="journal article" date="2019" name="Int. J. Syst. Evol. Microbiol.">
        <title>The Global Catalogue of Microorganisms (GCM) 10K type strain sequencing project: providing services to taxonomists for standard genome sequencing and annotation.</title>
        <authorList>
            <consortium name="The Broad Institute Genomics Platform"/>
            <consortium name="The Broad Institute Genome Sequencing Center for Infectious Disease"/>
            <person name="Wu L."/>
            <person name="Ma J."/>
        </authorList>
    </citation>
    <scope>NUCLEOTIDE SEQUENCE [LARGE SCALE GENOMIC DNA]</scope>
    <source>
        <strain evidence="2">CCUG 49679</strain>
    </source>
</reference>